<dbReference type="AlphaFoldDB" id="A0A931GDI7"/>
<dbReference type="GO" id="GO:0006525">
    <property type="term" value="P:arginine metabolic process"/>
    <property type="evidence" value="ECO:0007669"/>
    <property type="project" value="TreeGrafter"/>
</dbReference>
<dbReference type="GO" id="GO:0016597">
    <property type="term" value="F:amino acid binding"/>
    <property type="evidence" value="ECO:0007669"/>
    <property type="project" value="TreeGrafter"/>
</dbReference>
<sequence>MFTSAMVKSPCPNLVHGIRNTDLGTPDFARACRQHAHYIDALTGCGLSVTVLEPNDAFPDSTFIEDTCLVTEKCVVITRPGHLSRRGETRAVAHAMQPFNRPVMEITSPGTLDAGDVMQVDRHFYVGLSGRTNADGIRQLEQFLGPHGYTVSAISLTSVLHLKTGVSYLENSCLLAWGEFITQPEFSDFTILPVDDSEAYAANSVWINDRVLVPAGFEKTRSLIEAHGYDTLAVDVSEFQKLDGGLSCLSLRF</sequence>
<dbReference type="PANTHER" id="PTHR12737">
    <property type="entry name" value="DIMETHYLARGININE DIMETHYLAMINOHYDROLASE"/>
    <property type="match status" value="1"/>
</dbReference>
<reference evidence="4" key="1">
    <citation type="submission" date="2020-07" db="EMBL/GenBank/DDBJ databases">
        <title>Severe corrosion of carbon steel in oil field produced water can be linked to methanogenic archaea containing a special type of NiFe hydrogenase.</title>
        <authorList>
            <person name="Lahme S."/>
            <person name="Mand J."/>
            <person name="Longwell J."/>
            <person name="Smith R."/>
            <person name="Enning D."/>
        </authorList>
    </citation>
    <scope>NUCLEOTIDE SEQUENCE</scope>
    <source>
        <strain evidence="4">MIC098Bin6</strain>
    </source>
</reference>
<dbReference type="SUPFAM" id="SSF55909">
    <property type="entry name" value="Pentein"/>
    <property type="match status" value="1"/>
</dbReference>
<dbReference type="PANTHER" id="PTHR12737:SF9">
    <property type="entry name" value="DIMETHYLARGININASE"/>
    <property type="match status" value="1"/>
</dbReference>
<dbReference type="GO" id="GO:0000052">
    <property type="term" value="P:citrulline metabolic process"/>
    <property type="evidence" value="ECO:0007669"/>
    <property type="project" value="TreeGrafter"/>
</dbReference>
<dbReference type="InterPro" id="IPR033199">
    <property type="entry name" value="DDAH-like"/>
</dbReference>
<dbReference type="Proteomes" id="UP000706172">
    <property type="component" value="Unassembled WGS sequence"/>
</dbReference>
<evidence type="ECO:0000256" key="1">
    <source>
        <dbReference type="ARBA" id="ARBA00008532"/>
    </source>
</evidence>
<keyword evidence="2" id="KW-0378">Hydrolase</keyword>
<dbReference type="GO" id="GO:0045429">
    <property type="term" value="P:positive regulation of nitric oxide biosynthetic process"/>
    <property type="evidence" value="ECO:0007669"/>
    <property type="project" value="TreeGrafter"/>
</dbReference>
<comment type="caution">
    <text evidence="4">The sequence shown here is derived from an EMBL/GenBank/DDBJ whole genome shotgun (WGS) entry which is preliminary data.</text>
</comment>
<dbReference type="EMBL" id="JACCQK010000234">
    <property type="protein sequence ID" value="MBG0779192.1"/>
    <property type="molecule type" value="Genomic_DNA"/>
</dbReference>
<comment type="similarity">
    <text evidence="1">Belongs to the DDAH family.</text>
</comment>
<proteinExistence type="inferred from homology"/>
<feature type="active site" description="Nucleophile" evidence="3">
    <location>
        <position position="248"/>
    </location>
</feature>
<dbReference type="GO" id="GO:0016403">
    <property type="term" value="F:dimethylargininase activity"/>
    <property type="evidence" value="ECO:0007669"/>
    <property type="project" value="TreeGrafter"/>
</dbReference>
<organism evidence="4 5">
    <name type="scientific">Desulfotignum balticum</name>
    <dbReference type="NCBI Taxonomy" id="115781"/>
    <lineage>
        <taxon>Bacteria</taxon>
        <taxon>Pseudomonadati</taxon>
        <taxon>Thermodesulfobacteriota</taxon>
        <taxon>Desulfobacteria</taxon>
        <taxon>Desulfobacterales</taxon>
        <taxon>Desulfobacteraceae</taxon>
        <taxon>Desulfotignum</taxon>
    </lineage>
</organism>
<evidence type="ECO:0000256" key="3">
    <source>
        <dbReference type="PIRSR" id="PIRSR633199-1"/>
    </source>
</evidence>
<gene>
    <name evidence="4" type="ORF">H0S81_04630</name>
</gene>
<dbReference type="Gene3D" id="3.75.10.10">
    <property type="entry name" value="L-arginine/glycine Amidinotransferase, Chain A"/>
    <property type="match status" value="1"/>
</dbReference>
<evidence type="ECO:0000256" key="2">
    <source>
        <dbReference type="ARBA" id="ARBA00022801"/>
    </source>
</evidence>
<feature type="active site" description="Proton donor" evidence="3">
    <location>
        <position position="161"/>
    </location>
</feature>
<evidence type="ECO:0000313" key="4">
    <source>
        <dbReference type="EMBL" id="MBG0779192.1"/>
    </source>
</evidence>
<evidence type="ECO:0000313" key="5">
    <source>
        <dbReference type="Proteomes" id="UP000706172"/>
    </source>
</evidence>
<protein>
    <submittedName>
        <fullName evidence="4">N(G),N(G)-dimethylarginine dimethylaminohydrolase</fullName>
    </submittedName>
</protein>
<accession>A0A931GDI7</accession>
<name>A0A931GDI7_9BACT</name>